<feature type="region of interest" description="Disordered" evidence="1">
    <location>
        <begin position="227"/>
        <end position="270"/>
    </location>
</feature>
<evidence type="ECO:0000313" key="5">
    <source>
        <dbReference type="Proteomes" id="UP000092950"/>
    </source>
</evidence>
<dbReference type="Proteomes" id="UP000092950">
    <property type="component" value="Chromosome"/>
</dbReference>
<dbReference type="InterPro" id="IPR010781">
    <property type="entry name" value="DUF1376"/>
</dbReference>
<evidence type="ECO:0000313" key="2">
    <source>
        <dbReference type="EMBL" id="ANY17240.1"/>
    </source>
</evidence>
<reference evidence="3 4" key="1">
    <citation type="submission" date="2015-09" db="EMBL/GenBank/DDBJ databases">
        <authorList>
            <person name="Jackson K.R."/>
            <person name="Lunt B.L."/>
            <person name="Fisher J.N.B."/>
            <person name="Gardner A.V."/>
            <person name="Bailey M.E."/>
            <person name="Deus L.M."/>
            <person name="Earl A.S."/>
            <person name="Gibby P.D."/>
            <person name="Hartmann K.A."/>
            <person name="Liu J.E."/>
            <person name="Manci A.M."/>
            <person name="Nielsen D.A."/>
            <person name="Solomon M.B."/>
            <person name="Breakwell D.P."/>
            <person name="Burnett S.H."/>
            <person name="Grose J.H."/>
        </authorList>
    </citation>
    <scope>NUCLEOTIDE SEQUENCE [LARGE SCALE GENOMIC DNA]</scope>
    <source>
        <strain evidence="3 4">2789STDY5608636</strain>
    </source>
</reference>
<evidence type="ECO:0000313" key="4">
    <source>
        <dbReference type="Proteomes" id="UP000053096"/>
    </source>
</evidence>
<feature type="compositionally biased region" description="Basic and acidic residues" evidence="1">
    <location>
        <begin position="246"/>
        <end position="262"/>
    </location>
</feature>
<feature type="compositionally biased region" description="Polar residues" evidence="1">
    <location>
        <begin position="120"/>
        <end position="151"/>
    </location>
</feature>
<gene>
    <name evidence="2" type="ORF">BBN53_15965</name>
    <name evidence="3" type="ORF">ERS370011_03107</name>
</gene>
<evidence type="ECO:0000256" key="1">
    <source>
        <dbReference type="SAM" id="MobiDB-lite"/>
    </source>
</evidence>
<name>A0A0M7GLP7_9BORD</name>
<dbReference type="RefSeq" id="WP_053073223.1">
    <property type="nucleotide sequence ID" value="NZ_CAJGUP010000105.1"/>
</dbReference>
<sequence>MNYYPHHIGDFRSGTVNMSRQQRWIYRDMMDVYYDTERPLPEDLDLLCHMIGVETDEERRIVERLLRFKFVKAEDGYRHERCETEIAAYHQKAAQARANGKGGGRPRKQSVGQEKPSGFPSGSATDPGSTQGEIGSQANQKPITRSTSVPNGTGGAPPEPPSAAELIFSLGLPLLTTAGVSEKQARAMLGMFRKQHGDEATVRAIQQCVDEQALEPVGYLQGVLRTAPKSSYAPRPSSRAQENDDWMSRLWDDAKPRDRETFDATTGQPV</sequence>
<organism evidence="3 4">
    <name type="scientific">Bordetella pseudohinzii</name>
    <dbReference type="NCBI Taxonomy" id="1331258"/>
    <lineage>
        <taxon>Bacteria</taxon>
        <taxon>Pseudomonadati</taxon>
        <taxon>Pseudomonadota</taxon>
        <taxon>Betaproteobacteria</taxon>
        <taxon>Burkholderiales</taxon>
        <taxon>Alcaligenaceae</taxon>
        <taxon>Bordetella</taxon>
    </lineage>
</organism>
<dbReference type="OrthoDB" id="5526813at2"/>
<feature type="region of interest" description="Disordered" evidence="1">
    <location>
        <begin position="93"/>
        <end position="162"/>
    </location>
</feature>
<keyword evidence="5" id="KW-1185">Reference proteome</keyword>
<dbReference type="Pfam" id="PF07120">
    <property type="entry name" value="DUF1376"/>
    <property type="match status" value="1"/>
</dbReference>
<dbReference type="EMBL" id="CYTV01000009">
    <property type="protein sequence ID" value="CUI96882.1"/>
    <property type="molecule type" value="Genomic_DNA"/>
</dbReference>
<proteinExistence type="predicted"/>
<evidence type="ECO:0000313" key="3">
    <source>
        <dbReference type="EMBL" id="CUI96882.1"/>
    </source>
</evidence>
<dbReference type="EMBL" id="CP016440">
    <property type="protein sequence ID" value="ANY17240.1"/>
    <property type="molecule type" value="Genomic_DNA"/>
</dbReference>
<protein>
    <submittedName>
        <fullName evidence="3">Uncharacterized protein conserved in bacteria</fullName>
    </submittedName>
</protein>
<dbReference type="AlphaFoldDB" id="A0A0M7GLP7"/>
<dbReference type="KEGG" id="bpdz:BBN53_15965"/>
<dbReference type="Proteomes" id="UP000053096">
    <property type="component" value="Unassembled WGS sequence"/>
</dbReference>
<accession>A0A0M7GLP7</accession>
<reference evidence="2 5" key="2">
    <citation type="submission" date="2016-07" db="EMBL/GenBank/DDBJ databases">
        <title>Complete genome sequences of Bordetella pseudohinzii.</title>
        <authorList>
            <person name="Spilker T."/>
            <person name="Darrah R."/>
            <person name="LiPuma J.J."/>
        </authorList>
    </citation>
    <scope>NUCLEOTIDE SEQUENCE [LARGE SCALE GENOMIC DNA]</scope>
    <source>
        <strain evidence="2 5">HI4681</strain>
    </source>
</reference>